<evidence type="ECO:0000256" key="4">
    <source>
        <dbReference type="PROSITE-ProRule" id="PRU00134"/>
    </source>
</evidence>
<dbReference type="GeneID" id="41977164"/>
<dbReference type="EMBL" id="SKBQ01000073">
    <property type="protein sequence ID" value="TPX08777.1"/>
    <property type="molecule type" value="Genomic_DNA"/>
</dbReference>
<feature type="region of interest" description="Disordered" evidence="5">
    <location>
        <begin position="1"/>
        <end position="33"/>
    </location>
</feature>
<dbReference type="PROSITE" id="PS50280">
    <property type="entry name" value="SET"/>
    <property type="match status" value="1"/>
</dbReference>
<evidence type="ECO:0000259" key="7">
    <source>
        <dbReference type="PROSITE" id="PS50865"/>
    </source>
</evidence>
<dbReference type="InterPro" id="IPR050869">
    <property type="entry name" value="H3K4_H4K5_MeTrfase"/>
</dbReference>
<feature type="domain" description="SET" evidence="6">
    <location>
        <begin position="14"/>
        <end position="272"/>
    </location>
</feature>
<dbReference type="PROSITE" id="PS50865">
    <property type="entry name" value="ZF_MYND_2"/>
    <property type="match status" value="1"/>
</dbReference>
<reference evidence="8 9" key="1">
    <citation type="submission" date="2019-06" db="EMBL/GenBank/DDBJ databases">
        <title>Draft genome sequence of the filamentous fungus Phialemoniopsis curvata isolated from diesel fuel.</title>
        <authorList>
            <person name="Varaljay V.A."/>
            <person name="Lyon W.J."/>
            <person name="Crouch A.L."/>
            <person name="Drake C.E."/>
            <person name="Hollomon J.M."/>
            <person name="Nadeau L.J."/>
            <person name="Nunn H.S."/>
            <person name="Stevenson B.S."/>
            <person name="Bojanowski C.L."/>
            <person name="Crookes-Goodson W.J."/>
        </authorList>
    </citation>
    <scope>NUCLEOTIDE SEQUENCE [LARGE SCALE GENOMIC DNA]</scope>
    <source>
        <strain evidence="8 9">D216</strain>
    </source>
</reference>
<dbReference type="Pfam" id="PF01753">
    <property type="entry name" value="zf-MYND"/>
    <property type="match status" value="1"/>
</dbReference>
<dbReference type="GO" id="GO:0008270">
    <property type="term" value="F:zinc ion binding"/>
    <property type="evidence" value="ECO:0007669"/>
    <property type="project" value="UniProtKB-KW"/>
</dbReference>
<dbReference type="OrthoDB" id="265717at2759"/>
<keyword evidence="2 4" id="KW-0863">Zinc-finger</keyword>
<evidence type="ECO:0000256" key="5">
    <source>
        <dbReference type="SAM" id="MobiDB-lite"/>
    </source>
</evidence>
<dbReference type="SUPFAM" id="SSF144232">
    <property type="entry name" value="HIT/MYND zinc finger-like"/>
    <property type="match status" value="1"/>
</dbReference>
<dbReference type="InterPro" id="IPR046341">
    <property type="entry name" value="SET_dom_sf"/>
</dbReference>
<dbReference type="AlphaFoldDB" id="A0A507AN98"/>
<evidence type="ECO:0000259" key="6">
    <source>
        <dbReference type="PROSITE" id="PS50280"/>
    </source>
</evidence>
<organism evidence="8 9">
    <name type="scientific">Thyridium curvatum</name>
    <dbReference type="NCBI Taxonomy" id="1093900"/>
    <lineage>
        <taxon>Eukaryota</taxon>
        <taxon>Fungi</taxon>
        <taxon>Dikarya</taxon>
        <taxon>Ascomycota</taxon>
        <taxon>Pezizomycotina</taxon>
        <taxon>Sordariomycetes</taxon>
        <taxon>Sordariomycetidae</taxon>
        <taxon>Thyridiales</taxon>
        <taxon>Thyridiaceae</taxon>
        <taxon>Thyridium</taxon>
    </lineage>
</organism>
<dbReference type="Gene3D" id="6.10.140.2220">
    <property type="match status" value="1"/>
</dbReference>
<evidence type="ECO:0000256" key="2">
    <source>
        <dbReference type="ARBA" id="ARBA00022771"/>
    </source>
</evidence>
<proteinExistence type="predicted"/>
<evidence type="ECO:0000313" key="8">
    <source>
        <dbReference type="EMBL" id="TPX08777.1"/>
    </source>
</evidence>
<protein>
    <submittedName>
        <fullName evidence="8">Uncharacterized protein</fullName>
    </submittedName>
</protein>
<dbReference type="PANTHER" id="PTHR12197:SF251">
    <property type="entry name" value="EG:BACR7C10.4 PROTEIN"/>
    <property type="match status" value="1"/>
</dbReference>
<dbReference type="Proteomes" id="UP000319257">
    <property type="component" value="Unassembled WGS sequence"/>
</dbReference>
<evidence type="ECO:0000256" key="1">
    <source>
        <dbReference type="ARBA" id="ARBA00022723"/>
    </source>
</evidence>
<dbReference type="STRING" id="1093900.A0A507AN98"/>
<dbReference type="Gene3D" id="1.10.220.160">
    <property type="match status" value="1"/>
</dbReference>
<sequence>MASPSPPDHKYPGIRIEGKRSTSPSSPGRRMTAARTFPPGALIATFTDPLVAIPAGPAAKHTCARCLSTAAAAAGTTLKACTGCRAVAYCGTACQRADWSGGGGGGAAHKAECRAFKRVRSKVQQDWLPTPVRALVQQLLRLDADADADAGGGGDAAREELGRLEGNVAGFRAGRVWKDLEMQALAGCTYAGWETSEENLRLAAELLCKIQTNSFDRSDPDVGQTGTFLDSTLAMVNHSCVPNAIVAFSGRKAFLRAEEEIKEGDEITISYIDYTKPKIFRQHGLELYHFECTCPRCKDDLDVYQVFQRSPLIPLNSFSFVPNTKKLRKTPIDSKVAQDPAFRAQIEKIYVACSPEARVAPEQRFANLCQQWQHCEPLVREQMWAVEPLANVFQQAISYFTEQGNFLHALAVECFVAIRSDPYKYAAPFKQWRLKGLLMIAKTITNTELPTGQAQGQAQVHPGVVAAFEKADLSSLYQAILLMTLKYGEQAHSDEWSILAEAKAMLEDIESLDQRKEASIILHEWADNPEHPLAQSFFRDRAVKPVEELAGFAIEIMKAEFGSGKALVRR</sequence>
<dbReference type="RefSeq" id="XP_030990488.1">
    <property type="nucleotide sequence ID" value="XM_031144711.1"/>
</dbReference>
<dbReference type="InterPro" id="IPR002893">
    <property type="entry name" value="Znf_MYND"/>
</dbReference>
<dbReference type="InterPro" id="IPR001214">
    <property type="entry name" value="SET_dom"/>
</dbReference>
<keyword evidence="9" id="KW-1185">Reference proteome</keyword>
<dbReference type="InParanoid" id="A0A507AN98"/>
<gene>
    <name evidence="8" type="ORF">E0L32_009717</name>
</gene>
<feature type="compositionally biased region" description="Basic and acidic residues" evidence="5">
    <location>
        <begin position="7"/>
        <end position="20"/>
    </location>
</feature>
<comment type="caution">
    <text evidence="8">The sequence shown here is derived from an EMBL/GenBank/DDBJ whole genome shotgun (WGS) entry which is preliminary data.</text>
</comment>
<dbReference type="GO" id="GO:0005634">
    <property type="term" value="C:nucleus"/>
    <property type="evidence" value="ECO:0007669"/>
    <property type="project" value="TreeGrafter"/>
</dbReference>
<feature type="domain" description="MYND-type" evidence="7">
    <location>
        <begin position="63"/>
        <end position="113"/>
    </location>
</feature>
<dbReference type="PANTHER" id="PTHR12197">
    <property type="entry name" value="HISTONE-LYSINE N-METHYLTRANSFERASE SMYD"/>
    <property type="match status" value="1"/>
</dbReference>
<keyword evidence="1" id="KW-0479">Metal-binding</keyword>
<accession>A0A507AN98</accession>
<dbReference type="SUPFAM" id="SSF82199">
    <property type="entry name" value="SET domain"/>
    <property type="match status" value="1"/>
</dbReference>
<keyword evidence="3" id="KW-0862">Zinc</keyword>
<dbReference type="Pfam" id="PF00856">
    <property type="entry name" value="SET"/>
    <property type="match status" value="1"/>
</dbReference>
<evidence type="ECO:0000256" key="3">
    <source>
        <dbReference type="ARBA" id="ARBA00022833"/>
    </source>
</evidence>
<name>A0A507AN98_9PEZI</name>
<dbReference type="Gene3D" id="2.170.270.10">
    <property type="entry name" value="SET domain"/>
    <property type="match status" value="1"/>
</dbReference>
<evidence type="ECO:0000313" key="9">
    <source>
        <dbReference type="Proteomes" id="UP000319257"/>
    </source>
</evidence>